<evidence type="ECO:0000313" key="4">
    <source>
        <dbReference type="EMBL" id="CAK0910877.1"/>
    </source>
</evidence>
<gene>
    <name evidence="1" type="ORF">PCOR1329_LOCUS38863</name>
    <name evidence="2" type="ORF">PCOR1329_LOCUS48451</name>
    <name evidence="3" type="ORF">PCOR1329_LOCUS59031</name>
    <name evidence="4" type="ORF">PCOR1329_LOCUS84923</name>
</gene>
<evidence type="ECO:0000313" key="2">
    <source>
        <dbReference type="EMBL" id="CAK0858888.1"/>
    </source>
</evidence>
<dbReference type="EMBL" id="CAUYUJ010015849">
    <property type="protein sequence ID" value="CAK0858888.1"/>
    <property type="molecule type" value="Genomic_DNA"/>
</dbReference>
<accession>A0ABN9TGW6</accession>
<reference evidence="1" key="1">
    <citation type="submission" date="2023-10" db="EMBL/GenBank/DDBJ databases">
        <authorList>
            <person name="Chen Y."/>
            <person name="Shah S."/>
            <person name="Dougan E. K."/>
            <person name="Thang M."/>
            <person name="Chan C."/>
        </authorList>
    </citation>
    <scope>NUCLEOTIDE SEQUENCE [LARGE SCALE GENOMIC DNA]</scope>
</reference>
<evidence type="ECO:0000313" key="5">
    <source>
        <dbReference type="Proteomes" id="UP001189429"/>
    </source>
</evidence>
<name>A0ABN9TGW6_9DINO</name>
<comment type="caution">
    <text evidence="1">The sequence shown here is derived from an EMBL/GenBank/DDBJ whole genome shotgun (WGS) entry which is preliminary data.</text>
</comment>
<evidence type="ECO:0000313" key="3">
    <source>
        <dbReference type="EMBL" id="CAK0873984.1"/>
    </source>
</evidence>
<evidence type="ECO:0008006" key="6">
    <source>
        <dbReference type="Google" id="ProtNLM"/>
    </source>
</evidence>
<dbReference type="EMBL" id="CAUYUJ010014701">
    <property type="protein sequence ID" value="CAK0844891.1"/>
    <property type="molecule type" value="Genomic_DNA"/>
</dbReference>
<evidence type="ECO:0000313" key="1">
    <source>
        <dbReference type="EMBL" id="CAK0844891.1"/>
    </source>
</evidence>
<sequence length="123" mass="13299">MHKSQGMTIPCVAANLGDTEMHLGGTFTVLSRVPALTGLALERGLNFDRLAKINQSRSLLARKEYEAAKWPPLEANALRHFQSVLAELLLKRESPEAAVLDTIGGLAETAAEQLSLADFTAEL</sequence>
<dbReference type="EMBL" id="CAUYUJ010022481">
    <property type="protein sequence ID" value="CAK0910877.1"/>
    <property type="molecule type" value="Genomic_DNA"/>
</dbReference>
<dbReference type="EMBL" id="CAUYUJ010017348">
    <property type="protein sequence ID" value="CAK0873984.1"/>
    <property type="molecule type" value="Genomic_DNA"/>
</dbReference>
<protein>
    <recommendedName>
        <fullName evidence="6">DNA helicase</fullName>
    </recommendedName>
</protein>
<keyword evidence="5" id="KW-1185">Reference proteome</keyword>
<organism evidence="1 5">
    <name type="scientific">Prorocentrum cordatum</name>
    <dbReference type="NCBI Taxonomy" id="2364126"/>
    <lineage>
        <taxon>Eukaryota</taxon>
        <taxon>Sar</taxon>
        <taxon>Alveolata</taxon>
        <taxon>Dinophyceae</taxon>
        <taxon>Prorocentrales</taxon>
        <taxon>Prorocentraceae</taxon>
        <taxon>Prorocentrum</taxon>
    </lineage>
</organism>
<dbReference type="Proteomes" id="UP001189429">
    <property type="component" value="Unassembled WGS sequence"/>
</dbReference>
<proteinExistence type="predicted"/>